<dbReference type="EMBL" id="JABWTA010000001">
    <property type="protein sequence ID" value="NVE94167.1"/>
    <property type="molecule type" value="Genomic_DNA"/>
</dbReference>
<keyword evidence="3" id="KW-1185">Reference proteome</keyword>
<comment type="caution">
    <text evidence="2">The sequence shown here is derived from an EMBL/GenBank/DDBJ whole genome shotgun (WGS) entry which is preliminary data.</text>
</comment>
<dbReference type="AlphaFoldDB" id="A0A850H4T1"/>
<feature type="region of interest" description="Disordered" evidence="1">
    <location>
        <begin position="1"/>
        <end position="27"/>
    </location>
</feature>
<evidence type="ECO:0000313" key="3">
    <source>
        <dbReference type="Proteomes" id="UP000546031"/>
    </source>
</evidence>
<dbReference type="Proteomes" id="UP000546031">
    <property type="component" value="Unassembled WGS sequence"/>
</dbReference>
<gene>
    <name evidence="2" type="ORF">HUO12_04560</name>
</gene>
<sequence>MTNPPINKRATPRQATSAVAYEHEPPAPNDPLLAFPPYIHKQPRRNSITPDLQREFIAHLAATGIVNSAARHIGRSMEALYKLRQRPGAEGFAHAWDKAVDYGITRLEDSALARAIQGEERAIVSAGKIIGYERRHNEGLVMFFLKTRMAERYGPEREKPTDKIYAELEEQAMEVAHAYISERTRHNLKSLTAVLDHMVANKLAGRAPAEGMDPHRTLIENAEMLAGREGD</sequence>
<accession>A0A850H4T1</accession>
<organism evidence="2 3">
    <name type="scientific">Altererythrobacter lutimaris</name>
    <dbReference type="NCBI Taxonomy" id="2743979"/>
    <lineage>
        <taxon>Bacteria</taxon>
        <taxon>Pseudomonadati</taxon>
        <taxon>Pseudomonadota</taxon>
        <taxon>Alphaproteobacteria</taxon>
        <taxon>Sphingomonadales</taxon>
        <taxon>Erythrobacteraceae</taxon>
        <taxon>Altererythrobacter</taxon>
    </lineage>
</organism>
<proteinExistence type="predicted"/>
<evidence type="ECO:0000256" key="1">
    <source>
        <dbReference type="SAM" id="MobiDB-lite"/>
    </source>
</evidence>
<protein>
    <recommendedName>
        <fullName evidence="4">Terminase small subunit</fullName>
    </recommendedName>
</protein>
<reference evidence="2 3" key="1">
    <citation type="submission" date="2020-06" db="EMBL/GenBank/DDBJ databases">
        <title>Altererythrobacter lutimaris sp. nov., a marine bacterium isolated from a tidal flat.</title>
        <authorList>
            <person name="Kim D."/>
            <person name="Yoo Y."/>
            <person name="Kim J.-J."/>
        </authorList>
    </citation>
    <scope>NUCLEOTIDE SEQUENCE [LARGE SCALE GENOMIC DNA]</scope>
    <source>
        <strain evidence="2 3">JGD-16</strain>
    </source>
</reference>
<dbReference type="RefSeq" id="WP_176272474.1">
    <property type="nucleotide sequence ID" value="NZ_JABWTA010000001.1"/>
</dbReference>
<evidence type="ECO:0008006" key="4">
    <source>
        <dbReference type="Google" id="ProtNLM"/>
    </source>
</evidence>
<evidence type="ECO:0000313" key="2">
    <source>
        <dbReference type="EMBL" id="NVE94167.1"/>
    </source>
</evidence>
<name>A0A850H4T1_9SPHN</name>